<dbReference type="SMART" id="SM00131">
    <property type="entry name" value="KU"/>
    <property type="match status" value="1"/>
</dbReference>
<reference evidence="5" key="2">
    <citation type="submission" date="2021-09" db="EMBL/GenBank/DDBJ databases">
        <authorList>
            <person name="Jia N."/>
            <person name="Wang J."/>
            <person name="Shi W."/>
            <person name="Du L."/>
            <person name="Sun Y."/>
            <person name="Zhan W."/>
            <person name="Jiang J."/>
            <person name="Wang Q."/>
            <person name="Zhang B."/>
            <person name="Ji P."/>
            <person name="Sakyi L.B."/>
            <person name="Cui X."/>
            <person name="Yuan T."/>
            <person name="Jiang B."/>
            <person name="Yang W."/>
            <person name="Lam T.T.-Y."/>
            <person name="Chang Q."/>
            <person name="Ding S."/>
            <person name="Wang X."/>
            <person name="Zhu J."/>
            <person name="Ruan X."/>
            <person name="Zhao L."/>
            <person name="Wei J."/>
            <person name="Que T."/>
            <person name="Du C."/>
            <person name="Cheng J."/>
            <person name="Dai P."/>
            <person name="Han X."/>
            <person name="Huang E."/>
            <person name="Gao Y."/>
            <person name="Liu J."/>
            <person name="Shao H."/>
            <person name="Ye R."/>
            <person name="Li L."/>
            <person name="Wei W."/>
            <person name="Wang X."/>
            <person name="Wang C."/>
            <person name="Huo Q."/>
            <person name="Li W."/>
            <person name="Guo W."/>
            <person name="Chen H."/>
            <person name="Chen S."/>
            <person name="Zhou L."/>
            <person name="Zhou L."/>
            <person name="Ni X."/>
            <person name="Tian J."/>
            <person name="Zhou Y."/>
            <person name="Sheng Y."/>
            <person name="Liu T."/>
            <person name="Pan Y."/>
            <person name="Xia L."/>
            <person name="Li J."/>
            <person name="Zhao F."/>
            <person name="Cao W."/>
        </authorList>
    </citation>
    <scope>NUCLEOTIDE SEQUENCE</scope>
    <source>
        <strain evidence="5">Rsan-2018</strain>
        <tissue evidence="5">Larvae</tissue>
    </source>
</reference>
<dbReference type="InterPro" id="IPR002223">
    <property type="entry name" value="Kunitz_BPTI"/>
</dbReference>
<sequence length="192" mass="22042">MGYPTITVVTILLLLEHGVDCFEWLYESLKKRQAQESDLPKVMLSHHQYQVHQETTASSVSKQPVFTEAARHSEAPTTQRPSTVTVRTILKEPATSQDDTLNEAEAPYEFGLSKPEAIHVPLVPKHSSHHKPEVCMLTPDRGRRWPCSQRWYYEPHENACKTFTFCGQKGNRNNFLTNETCYEQCHDGSRRT</sequence>
<dbReference type="Proteomes" id="UP000821837">
    <property type="component" value="Unassembled WGS sequence"/>
</dbReference>
<evidence type="ECO:0000256" key="1">
    <source>
        <dbReference type="ARBA" id="ARBA00022690"/>
    </source>
</evidence>
<dbReference type="InterPro" id="IPR050098">
    <property type="entry name" value="TFPI/VKTCI-like"/>
</dbReference>
<dbReference type="Gene3D" id="4.10.410.10">
    <property type="entry name" value="Pancreatic trypsin inhibitor Kunitz domain"/>
    <property type="match status" value="1"/>
</dbReference>
<reference evidence="5" key="1">
    <citation type="journal article" date="2020" name="Cell">
        <title>Large-Scale Comparative Analyses of Tick Genomes Elucidate Their Genetic Diversity and Vector Capacities.</title>
        <authorList>
            <consortium name="Tick Genome and Microbiome Consortium (TIGMIC)"/>
            <person name="Jia N."/>
            <person name="Wang J."/>
            <person name="Shi W."/>
            <person name="Du L."/>
            <person name="Sun Y."/>
            <person name="Zhan W."/>
            <person name="Jiang J.F."/>
            <person name="Wang Q."/>
            <person name="Zhang B."/>
            <person name="Ji P."/>
            <person name="Bell-Sakyi L."/>
            <person name="Cui X.M."/>
            <person name="Yuan T.T."/>
            <person name="Jiang B.G."/>
            <person name="Yang W.F."/>
            <person name="Lam T.T."/>
            <person name="Chang Q.C."/>
            <person name="Ding S.J."/>
            <person name="Wang X.J."/>
            <person name="Zhu J.G."/>
            <person name="Ruan X.D."/>
            <person name="Zhao L."/>
            <person name="Wei J.T."/>
            <person name="Ye R.Z."/>
            <person name="Que T.C."/>
            <person name="Du C.H."/>
            <person name="Zhou Y.H."/>
            <person name="Cheng J.X."/>
            <person name="Dai P.F."/>
            <person name="Guo W.B."/>
            <person name="Han X.H."/>
            <person name="Huang E.J."/>
            <person name="Li L.F."/>
            <person name="Wei W."/>
            <person name="Gao Y.C."/>
            <person name="Liu J.Z."/>
            <person name="Shao H.Z."/>
            <person name="Wang X."/>
            <person name="Wang C.C."/>
            <person name="Yang T.C."/>
            <person name="Huo Q.B."/>
            <person name="Li W."/>
            <person name="Chen H.Y."/>
            <person name="Chen S.E."/>
            <person name="Zhou L.G."/>
            <person name="Ni X.B."/>
            <person name="Tian J.H."/>
            <person name="Sheng Y."/>
            <person name="Liu T."/>
            <person name="Pan Y.S."/>
            <person name="Xia L.Y."/>
            <person name="Li J."/>
            <person name="Zhao F."/>
            <person name="Cao W.C."/>
        </authorList>
    </citation>
    <scope>NUCLEOTIDE SEQUENCE</scope>
    <source>
        <strain evidence="5">Rsan-2018</strain>
    </source>
</reference>
<feature type="signal peptide" evidence="3">
    <location>
        <begin position="1"/>
        <end position="21"/>
    </location>
</feature>
<evidence type="ECO:0000256" key="2">
    <source>
        <dbReference type="ARBA" id="ARBA00022900"/>
    </source>
</evidence>
<keyword evidence="3" id="KW-0732">Signal</keyword>
<organism evidence="5 6">
    <name type="scientific">Rhipicephalus sanguineus</name>
    <name type="common">Brown dog tick</name>
    <name type="synonym">Ixodes sanguineus</name>
    <dbReference type="NCBI Taxonomy" id="34632"/>
    <lineage>
        <taxon>Eukaryota</taxon>
        <taxon>Metazoa</taxon>
        <taxon>Ecdysozoa</taxon>
        <taxon>Arthropoda</taxon>
        <taxon>Chelicerata</taxon>
        <taxon>Arachnida</taxon>
        <taxon>Acari</taxon>
        <taxon>Parasitiformes</taxon>
        <taxon>Ixodida</taxon>
        <taxon>Ixodoidea</taxon>
        <taxon>Ixodidae</taxon>
        <taxon>Rhipicephalinae</taxon>
        <taxon>Rhipicephalus</taxon>
        <taxon>Rhipicephalus</taxon>
    </lineage>
</organism>
<evidence type="ECO:0000256" key="3">
    <source>
        <dbReference type="SAM" id="SignalP"/>
    </source>
</evidence>
<evidence type="ECO:0000313" key="6">
    <source>
        <dbReference type="Proteomes" id="UP000821837"/>
    </source>
</evidence>
<gene>
    <name evidence="5" type="ORF">HPB52_017121</name>
</gene>
<dbReference type="PROSITE" id="PS50279">
    <property type="entry name" value="BPTI_KUNITZ_2"/>
    <property type="match status" value="1"/>
</dbReference>
<evidence type="ECO:0000313" key="5">
    <source>
        <dbReference type="EMBL" id="KAH7969359.1"/>
    </source>
</evidence>
<accession>A0A9D4T425</accession>
<dbReference type="CDD" id="cd22593">
    <property type="entry name" value="Kunitz_conkunitzin"/>
    <property type="match status" value="1"/>
</dbReference>
<keyword evidence="6" id="KW-1185">Reference proteome</keyword>
<feature type="domain" description="BPTI/Kunitz inhibitor" evidence="4">
    <location>
        <begin position="135"/>
        <end position="185"/>
    </location>
</feature>
<keyword evidence="2" id="KW-0722">Serine protease inhibitor</keyword>
<dbReference type="AlphaFoldDB" id="A0A9D4T425"/>
<comment type="caution">
    <text evidence="5">The sequence shown here is derived from an EMBL/GenBank/DDBJ whole genome shotgun (WGS) entry which is preliminary data.</text>
</comment>
<protein>
    <recommendedName>
        <fullName evidence="4">BPTI/Kunitz inhibitor domain-containing protein</fullName>
    </recommendedName>
</protein>
<dbReference type="GO" id="GO:0004867">
    <property type="term" value="F:serine-type endopeptidase inhibitor activity"/>
    <property type="evidence" value="ECO:0007669"/>
    <property type="project" value="UniProtKB-KW"/>
</dbReference>
<dbReference type="PANTHER" id="PTHR10083">
    <property type="entry name" value="KUNITZ-TYPE PROTEASE INHIBITOR-RELATED"/>
    <property type="match status" value="1"/>
</dbReference>
<dbReference type="SUPFAM" id="SSF57362">
    <property type="entry name" value="BPTI-like"/>
    <property type="match status" value="1"/>
</dbReference>
<dbReference type="EMBL" id="JABSTV010001248">
    <property type="protein sequence ID" value="KAH7969359.1"/>
    <property type="molecule type" value="Genomic_DNA"/>
</dbReference>
<dbReference type="VEuPathDB" id="VectorBase:RSAN_029862"/>
<dbReference type="Pfam" id="PF00014">
    <property type="entry name" value="Kunitz_BPTI"/>
    <property type="match status" value="1"/>
</dbReference>
<dbReference type="InterPro" id="IPR036880">
    <property type="entry name" value="Kunitz_BPTI_sf"/>
</dbReference>
<feature type="chain" id="PRO_5038452695" description="BPTI/Kunitz inhibitor domain-containing protein" evidence="3">
    <location>
        <begin position="22"/>
        <end position="192"/>
    </location>
</feature>
<proteinExistence type="predicted"/>
<evidence type="ECO:0000259" key="4">
    <source>
        <dbReference type="PROSITE" id="PS50279"/>
    </source>
</evidence>
<name>A0A9D4T425_RHISA</name>
<keyword evidence="1" id="KW-0646">Protease inhibitor</keyword>